<dbReference type="SUPFAM" id="SSF56747">
    <property type="entry name" value="Prim-pol domain"/>
    <property type="match status" value="1"/>
</dbReference>
<feature type="compositionally biased region" description="Basic and acidic residues" evidence="1">
    <location>
        <begin position="408"/>
        <end position="417"/>
    </location>
</feature>
<protein>
    <submittedName>
        <fullName evidence="3">Replication protein B</fullName>
    </submittedName>
</protein>
<dbReference type="Pfam" id="PF06048">
    <property type="entry name" value="DUF927"/>
    <property type="match status" value="1"/>
</dbReference>
<reference evidence="3" key="1">
    <citation type="journal article" date="2021" name="Proc. Natl. Acad. Sci. U.S.A.">
        <title>A Catalog of Tens of Thousands of Viruses from Human Metagenomes Reveals Hidden Associations with Chronic Diseases.</title>
        <authorList>
            <person name="Tisza M.J."/>
            <person name="Buck C.B."/>
        </authorList>
    </citation>
    <scope>NUCLEOTIDE SEQUENCE</scope>
    <source>
        <strain evidence="3">CtUS21</strain>
    </source>
</reference>
<evidence type="ECO:0000256" key="1">
    <source>
        <dbReference type="SAM" id="MobiDB-lite"/>
    </source>
</evidence>
<evidence type="ECO:0000313" key="3">
    <source>
        <dbReference type="EMBL" id="DAD84352.1"/>
    </source>
</evidence>
<sequence length="1013" mass="114819">MNTLEHLSRILPSSGLKVMAVMQQRVDNNGDLVFKADGSPSLTTRHKTFKTVEELAKRIGLMSHSSNTVYMALGGFDPERSFIDKEFEGKSYKGFSRSADFTIAFKAFWLDLDVGEDKYAEKKGYASQSMAIKKLWDFVHAIGLPDPIVINSGRGVHAYWALEEEIDAQSWFKMAKVFDAIIKHYGLYADPACTMDRARILRPVGTINHKNGKRVELISDAPDIPFSAFVNALKPYYREHKAEIEAIKVKVVEYVKKDPSSFVDQKPKHAKYFLKRCQVANFTLFGDNPVAEPVWRGVLGVMRYCENADKHIETLRRKCKTRFPETTRFDEDRTAEKLQRFIDMDMGPTTCSYFQRECGELCEGCPHAMEGRIKTPLTLAEHYEEIPVPQYNLEIGALEYPAQASKSAEVERGDKVAETSGATSAESRSNGSGNGGSDSTRNDGTPQPPFPYKRSNKGLVIQENDQEVVFFQGDLFPIMTKFVEVVDGEQSVMVKYMLRIGLNGQYQEISFFMKDWYAPDRLKQRLGMAGVSIKDKHMITLINYLRAYQNEVQERMTEVRQMQHFGWVDDTQQFLLGNKLYQRDGVVTVQPHLNIKNYCRLFRQSGTLEGWKNLMRRLSTYGAVEQQICVLSSFGTTLMRFTNYNGIWLHLMTKPGYGKTTTQEMMNGIWGHPSELLLNAKDTVNAIEERFGRWCNLGVTIDELSNLDPRVTSDLLLGVTQGRTKRRLDTNMRERMDNLSWQLMVLSSGNFSLIDRINTAKEDVAAEISRTLEFKLPKPVLSVHEGERLIKNPIRENYGVAGAEWISNLVKIPQDDIQALIDTTIESFSTRLEATSDERFWIVGCAVIYVAGVLANKMGLVEWDMRAIFDTLISIVEHNRVSRNTYEFSPTDVLSSFLADNIRNTVVTDVGLQEGQLMVRMAPTGTLNVRYEQDSGMVYIRTSALKEYLSKRNIGINSVKDALTQRGLLTHASARLILSKGLPNTTGRTYCMVIKADELVKSTYSSLLEDASE</sequence>
<proteinExistence type="predicted"/>
<feature type="compositionally biased region" description="Low complexity" evidence="1">
    <location>
        <begin position="427"/>
        <end position="444"/>
    </location>
</feature>
<feature type="region of interest" description="Disordered" evidence="1">
    <location>
        <begin position="406"/>
        <end position="455"/>
    </location>
</feature>
<dbReference type="InterPro" id="IPR009270">
    <property type="entry name" value="DUF927"/>
</dbReference>
<evidence type="ECO:0000259" key="2">
    <source>
        <dbReference type="Pfam" id="PF06048"/>
    </source>
</evidence>
<feature type="domain" description="DUF927" evidence="2">
    <location>
        <begin position="520"/>
        <end position="727"/>
    </location>
</feature>
<dbReference type="EMBL" id="BK014959">
    <property type="protein sequence ID" value="DAD84352.1"/>
    <property type="molecule type" value="Genomic_DNA"/>
</dbReference>
<organism evidence="3">
    <name type="scientific">Podoviridae sp. ctUS21</name>
    <dbReference type="NCBI Taxonomy" id="2826557"/>
    <lineage>
        <taxon>Viruses</taxon>
        <taxon>Duplodnaviria</taxon>
        <taxon>Heunggongvirae</taxon>
        <taxon>Uroviricota</taxon>
        <taxon>Caudoviricetes</taxon>
    </lineage>
</organism>
<name>A0A8S5MQB2_9CAUD</name>
<accession>A0A8S5MQB2</accession>